<accession>A0A9E6TFE5</accession>
<name>A0A9E6TFE5_9PSED</name>
<gene>
    <name evidence="1" type="ORF">HU739_022315</name>
</gene>
<dbReference type="KEGG" id="phv:HU739_022315"/>
<protein>
    <submittedName>
        <fullName evidence="1">Uncharacterized protein</fullName>
    </submittedName>
</protein>
<dbReference type="EMBL" id="CP077091">
    <property type="protein sequence ID" value="QXI16611.1"/>
    <property type="molecule type" value="Genomic_DNA"/>
</dbReference>
<dbReference type="Proteomes" id="UP000631521">
    <property type="component" value="Chromosome"/>
</dbReference>
<evidence type="ECO:0000313" key="2">
    <source>
        <dbReference type="Proteomes" id="UP000631521"/>
    </source>
</evidence>
<organism evidence="1 2">
    <name type="scientific">Pseudomonas hamedanensis</name>
    <dbReference type="NCBI Taxonomy" id="2745504"/>
    <lineage>
        <taxon>Bacteria</taxon>
        <taxon>Pseudomonadati</taxon>
        <taxon>Pseudomonadota</taxon>
        <taxon>Gammaproteobacteria</taxon>
        <taxon>Pseudomonadales</taxon>
        <taxon>Pseudomonadaceae</taxon>
        <taxon>Pseudomonas</taxon>
    </lineage>
</organism>
<dbReference type="RefSeq" id="WP_186551498.1">
    <property type="nucleotide sequence ID" value="NZ_CP077091.1"/>
</dbReference>
<reference evidence="1 2" key="2">
    <citation type="journal article" date="2021" name="Microorganisms">
        <title>The Ever-Expanding Pseudomonas Genus: Description of 43 New Species and Partition of the Pseudomonas putida Group.</title>
        <authorList>
            <person name="Girard L."/>
            <person name="Lood C."/>
            <person name="Hofte M."/>
            <person name="Vandamme P."/>
            <person name="Rokni-Zadeh H."/>
            <person name="van Noort V."/>
            <person name="Lavigne R."/>
            <person name="De Mot R."/>
        </authorList>
    </citation>
    <scope>NUCLEOTIDE SEQUENCE [LARGE SCALE GENOMIC DNA]</scope>
    <source>
        <strain evidence="1 2">SWRI65</strain>
    </source>
</reference>
<evidence type="ECO:0000313" key="1">
    <source>
        <dbReference type="EMBL" id="QXI16611.1"/>
    </source>
</evidence>
<sequence length="352" mass="40664">MRQTYSFINTKNQQSTLTTIISEHHAWRTLSGLQTTDYYAYRTALLNGCHLQRALFELRHPEVMICDLSNLEQIFNDMSDLQIVKTWHQINSAINQSKFEGMRKILGDGLSPEIAVSGPSKQKLLDFKNELIEKILPKLMEQKQSSHTQSTKRGISKNRLLTDTNDDTINFHNRFCAFYSAYISHEHWDNCITLNTRYIYEDHPVWHKIKTLSKNKLFLLSAGLPIALGYLAATGDEKIFFSEIHRQNDANLLTRDGEFLDIFPHKEITNEPWLIIDKSYTGGSLRQAGNMIRKIIGYKAEVKTLALFPKTFSAFMSSDYAVYGGKLFEVRLYASRLNRETWHTQLISEQPT</sequence>
<keyword evidence="2" id="KW-1185">Reference proteome</keyword>
<proteinExistence type="predicted"/>
<dbReference type="AlphaFoldDB" id="A0A9E6TFE5"/>
<reference evidence="1 2" key="1">
    <citation type="journal article" date="2020" name="Microorganisms">
        <title>Reliable Identification of Environmental Pseudomonas Isolates Using the rpoD Gene.</title>
        <authorList>
            <consortium name="The Broad Institute Genome Sequencing Platform"/>
            <person name="Girard L."/>
            <person name="Lood C."/>
            <person name="Rokni-Zadeh H."/>
            <person name="van Noort V."/>
            <person name="Lavigne R."/>
            <person name="De Mot R."/>
        </authorList>
    </citation>
    <scope>NUCLEOTIDE SEQUENCE [LARGE SCALE GENOMIC DNA]</scope>
    <source>
        <strain evidence="1 2">SWRI65</strain>
    </source>
</reference>